<gene>
    <name evidence="13" type="ORF">Q0590_06845</name>
</gene>
<dbReference type="InterPro" id="IPR002151">
    <property type="entry name" value="Kinesin_light"/>
</dbReference>
<dbReference type="PROSITE" id="PS50005">
    <property type="entry name" value="TPR"/>
    <property type="match status" value="3"/>
</dbReference>
<keyword evidence="7" id="KW-0175">Coiled coil</keyword>
<keyword evidence="8" id="KW-0505">Motor protein</keyword>
<dbReference type="InterPro" id="IPR011990">
    <property type="entry name" value="TPR-like_helical_dom_sf"/>
</dbReference>
<evidence type="ECO:0000256" key="7">
    <source>
        <dbReference type="ARBA" id="ARBA00023054"/>
    </source>
</evidence>
<name>A0ABT8R5B9_9BACT</name>
<feature type="signal peptide" evidence="11">
    <location>
        <begin position="1"/>
        <end position="28"/>
    </location>
</feature>
<evidence type="ECO:0000256" key="3">
    <source>
        <dbReference type="ARBA" id="ARBA00022490"/>
    </source>
</evidence>
<evidence type="ECO:0000256" key="6">
    <source>
        <dbReference type="ARBA" id="ARBA00022803"/>
    </source>
</evidence>
<protein>
    <submittedName>
        <fullName evidence="13">CHAT domain-containing protein</fullName>
    </submittedName>
</protein>
<dbReference type="Pfam" id="PF12770">
    <property type="entry name" value="CHAT"/>
    <property type="match status" value="1"/>
</dbReference>
<keyword evidence="11" id="KW-0732">Signal</keyword>
<comment type="caution">
    <text evidence="13">The sequence shown here is derived from an EMBL/GenBank/DDBJ whole genome shotgun (WGS) entry which is preliminary data.</text>
</comment>
<dbReference type="PANTHER" id="PTHR45783:SF3">
    <property type="entry name" value="KINESIN LIGHT CHAIN"/>
    <property type="match status" value="1"/>
</dbReference>
<feature type="repeat" description="TPR" evidence="10">
    <location>
        <begin position="150"/>
        <end position="183"/>
    </location>
</feature>
<dbReference type="InterPro" id="IPR019734">
    <property type="entry name" value="TPR_rpt"/>
</dbReference>
<feature type="repeat" description="TPR" evidence="10">
    <location>
        <begin position="192"/>
        <end position="225"/>
    </location>
</feature>
<evidence type="ECO:0000313" key="13">
    <source>
        <dbReference type="EMBL" id="MDO1445962.1"/>
    </source>
</evidence>
<dbReference type="InterPro" id="IPR024983">
    <property type="entry name" value="CHAT_dom"/>
</dbReference>
<evidence type="ECO:0000256" key="1">
    <source>
        <dbReference type="ARBA" id="ARBA00004245"/>
    </source>
</evidence>
<reference evidence="13" key="1">
    <citation type="submission" date="2023-07" db="EMBL/GenBank/DDBJ databases">
        <title>The genome sequence of Rhodocytophaga aerolata KACC 12507.</title>
        <authorList>
            <person name="Zhang X."/>
        </authorList>
    </citation>
    <scope>NUCLEOTIDE SEQUENCE</scope>
    <source>
        <strain evidence="13">KACC 12507</strain>
    </source>
</reference>
<organism evidence="13 14">
    <name type="scientific">Rhodocytophaga aerolata</name>
    <dbReference type="NCBI Taxonomy" id="455078"/>
    <lineage>
        <taxon>Bacteria</taxon>
        <taxon>Pseudomonadati</taxon>
        <taxon>Bacteroidota</taxon>
        <taxon>Cytophagia</taxon>
        <taxon>Cytophagales</taxon>
        <taxon>Rhodocytophagaceae</taxon>
        <taxon>Rhodocytophaga</taxon>
    </lineage>
</organism>
<dbReference type="SMART" id="SM00028">
    <property type="entry name" value="TPR"/>
    <property type="match status" value="7"/>
</dbReference>
<keyword evidence="3" id="KW-0963">Cytoplasm</keyword>
<dbReference type="SUPFAM" id="SSF48452">
    <property type="entry name" value="TPR-like"/>
    <property type="match status" value="2"/>
</dbReference>
<keyword evidence="6 10" id="KW-0802">TPR repeat</keyword>
<evidence type="ECO:0000256" key="5">
    <source>
        <dbReference type="ARBA" id="ARBA00022737"/>
    </source>
</evidence>
<feature type="domain" description="CHAT" evidence="12">
    <location>
        <begin position="663"/>
        <end position="952"/>
    </location>
</feature>
<feature type="repeat" description="TPR" evidence="10">
    <location>
        <begin position="276"/>
        <end position="309"/>
    </location>
</feature>
<dbReference type="Proteomes" id="UP001168528">
    <property type="component" value="Unassembled WGS sequence"/>
</dbReference>
<evidence type="ECO:0000256" key="2">
    <source>
        <dbReference type="ARBA" id="ARBA00009622"/>
    </source>
</evidence>
<dbReference type="Gene3D" id="1.25.40.10">
    <property type="entry name" value="Tetratricopeptide repeat domain"/>
    <property type="match status" value="2"/>
</dbReference>
<proteinExistence type="inferred from homology"/>
<evidence type="ECO:0000256" key="9">
    <source>
        <dbReference type="ARBA" id="ARBA00023212"/>
    </source>
</evidence>
<dbReference type="Pfam" id="PF13176">
    <property type="entry name" value="TPR_7"/>
    <property type="match status" value="1"/>
</dbReference>
<dbReference type="PANTHER" id="PTHR45783">
    <property type="entry name" value="KINESIN LIGHT CHAIN"/>
    <property type="match status" value="1"/>
</dbReference>
<evidence type="ECO:0000256" key="10">
    <source>
        <dbReference type="PROSITE-ProRule" id="PRU00339"/>
    </source>
</evidence>
<keyword evidence="14" id="KW-1185">Reference proteome</keyword>
<evidence type="ECO:0000256" key="4">
    <source>
        <dbReference type="ARBA" id="ARBA00022701"/>
    </source>
</evidence>
<comment type="subcellular location">
    <subcellularLocation>
        <location evidence="1">Cytoplasm</location>
        <location evidence="1">Cytoskeleton</location>
    </subcellularLocation>
</comment>
<sequence length="952" mass="107241">MNTPYSYALFLKPALLMALVACSFSSIAQIPFGGLISDKVKNKVKEKLVDKLSDARKNYDETNFNYAISLSDNAGLYETNELGKRTQTVAIAYLQGEDNREETAREKAANMNGAGELFYASNKYKLAEFEFLATILSLETEQLTDDMLYPLSLSNLGLLYHTTGRYSLAETYTTRALEIRKEKAAENAAGYSASLNNLAVLYKDMGRYDEAEKLFEESLSITEQAKGNTSMPYAISLNNQAVLFQTIGRYQDAEPLMKKAIAIAGQNLGDKSPNYIRLITNLALLYKDMGRNEEAEKEYIKAIEIKKKRLGTAHPDYAALLNQQAALYMQMGKYDKVEDLLKKSSEIYLKKFGENHPSYAGAISNLGNFYRISGKLEEATPLLAKVITVRKNTLGENHADYIAALENQALLQWQKKEIDGAYTLFKQVLDKDLELVRTFFPSMSEKEKAKFWNKLRPKFQRFNSFALTAKQTHPQVIGDMYNYQLATKAMLLSSTNKIKQQILSSKDEELKKQYLNWLDQKETLAKWYTYSKEELAEQRINLDSLERVANATEKELSKKSTLFSEGYEQKAISFTEVASKLKPEEAAIEIMHFKRFDVVFRDTTFYAALVLTKEKNLPQLVLLENGKELDTKFFNYYKNCIKQKVADNYSYIQYWSKIDETLAGKKTVYLSLDGVYNQINLNTLQVPSGAYLIDNKNLVLLTNTKDLLTMKPAAPVAAAKAQAMLVGFPTYGTKGKIAPLPGTKVEIDNIKKVLATKGYPTKTLVQNEATEDKVKAVNNPRILHIATHGFFMQDVAEDDEKVFGVEPDKAKENPLLRSGLMLAGAEQTTENLDTRQVKSSDNGILTAYEAMNLPLDKTDVVVLSACETGLGEVQSGEGVYGLQRAFQVAGARSIIMSLWKVDDTATQQLMSSFYRNWLQTSNKAQAFKIAQQELKAKYKNPYYWGAFVLVGN</sequence>
<comment type="similarity">
    <text evidence="2">Belongs to the kinesin light chain family.</text>
</comment>
<keyword evidence="9" id="KW-0206">Cytoskeleton</keyword>
<keyword evidence="4" id="KW-0493">Microtubule</keyword>
<feature type="chain" id="PRO_5045290338" evidence="11">
    <location>
        <begin position="29"/>
        <end position="952"/>
    </location>
</feature>
<dbReference type="Pfam" id="PF13424">
    <property type="entry name" value="TPR_12"/>
    <property type="match status" value="3"/>
</dbReference>
<evidence type="ECO:0000256" key="8">
    <source>
        <dbReference type="ARBA" id="ARBA00023175"/>
    </source>
</evidence>
<evidence type="ECO:0000259" key="12">
    <source>
        <dbReference type="Pfam" id="PF12770"/>
    </source>
</evidence>
<dbReference type="EMBL" id="JAUKPO010000002">
    <property type="protein sequence ID" value="MDO1445962.1"/>
    <property type="molecule type" value="Genomic_DNA"/>
</dbReference>
<evidence type="ECO:0000313" key="14">
    <source>
        <dbReference type="Proteomes" id="UP001168528"/>
    </source>
</evidence>
<dbReference type="RefSeq" id="WP_302036758.1">
    <property type="nucleotide sequence ID" value="NZ_JAUKPO010000002.1"/>
</dbReference>
<evidence type="ECO:0000256" key="11">
    <source>
        <dbReference type="SAM" id="SignalP"/>
    </source>
</evidence>
<keyword evidence="5" id="KW-0677">Repeat</keyword>
<accession>A0ABT8R5B9</accession>